<dbReference type="Pfam" id="PF00395">
    <property type="entry name" value="SLH"/>
    <property type="match status" value="1"/>
</dbReference>
<dbReference type="Pfam" id="PF08486">
    <property type="entry name" value="SpoIID"/>
    <property type="match status" value="1"/>
</dbReference>
<dbReference type="InterPro" id="IPR013486">
    <property type="entry name" value="SpoIID/LytB"/>
</dbReference>
<feature type="domain" description="SLH" evidence="3">
    <location>
        <begin position="71"/>
        <end position="133"/>
    </location>
</feature>
<evidence type="ECO:0000259" key="3">
    <source>
        <dbReference type="PROSITE" id="PS51272"/>
    </source>
</evidence>
<comment type="caution">
    <text evidence="4">The sequence shown here is derived from an EMBL/GenBank/DDBJ whole genome shotgun (WGS) entry which is preliminary data.</text>
</comment>
<keyword evidence="2" id="KW-0732">Signal</keyword>
<dbReference type="PROSITE" id="PS51257">
    <property type="entry name" value="PROKAR_LIPOPROTEIN"/>
    <property type="match status" value="1"/>
</dbReference>
<evidence type="ECO:0000313" key="5">
    <source>
        <dbReference type="Proteomes" id="UP000823611"/>
    </source>
</evidence>
<dbReference type="NCBIfam" id="TIGR02669">
    <property type="entry name" value="SpoIID_LytB"/>
    <property type="match status" value="1"/>
</dbReference>
<sequence>MKRIIFIFFILMSSFFISSCTGQNVVENKNQVIYYNEVGEVGEDMPVTRLDSASSIALLFDDYDIIKNMDKTADFTDVDANSEEYIFVNYVFSKGIMVGQGDKFMPDEPLTIIQAQSLLDLINKDNKIKIKMSDDIKDKPISRSLWNTLLFQVGEDKGCIENELKLFDFSSDKNVYYTDKGEFRYAGVFDNVFVGNTVKVFTRGNNIIGFFEVLKNSVDFENIFVKKVDDKKVSVNIFSRERIFDYSIEKDVCADISIKGNDIEISVIEKHSDDKVKLVCDDFIETEKLGRIEYANNFTVYRNNGVLSEKTELLCAKGECEIYLKDGKVSSIWFEKEKKPNTIRVVLSDNNIYGYIQNNIELRSSTGFKLIYGENEKDFLPAERFSLDEGNSPNYFGENCRIYIKPFDNGKIEISSLSKAKTMPEYRGVIEIEKRSGGGFVIVNELDFEEYLFSVVPCEMPVSFGEEALMVQSVTARSYGYNQFFLNRFCEYGANIDDTVNSQVYNNMGEYEESTKAVKETEDMFITYDNIVIGANYFSTSFGFTANSGETWADISTKSFPSETKPYLVSKPQFEEKGLDSLETEDKFREFLNMDIDCYDKNSPWYRWSVDMTGTELSQAVKNSFENLFYNSPAMMEHSKDGQNFENSGAKNIGRIKNISVEKRGSGGNIMVMLIEGESGFFRVSGEYNIRKILPPKSFIGGSDVELKCKNGLSFKNLSIMPSGFFTFDFTKDSFGFIESIHFYGGGNGHGVGMSQNGVKGMAEKGYSFEEILKHYFDGIEVSVIK</sequence>
<dbReference type="InterPro" id="IPR013693">
    <property type="entry name" value="SpoIID/LytB_N"/>
</dbReference>
<evidence type="ECO:0000313" key="4">
    <source>
        <dbReference type="EMBL" id="MBO8435185.1"/>
    </source>
</evidence>
<proteinExistence type="predicted"/>
<dbReference type="PROSITE" id="PS51272">
    <property type="entry name" value="SLH"/>
    <property type="match status" value="1"/>
</dbReference>
<feature type="chain" id="PRO_5039570137" evidence="2">
    <location>
        <begin position="20"/>
        <end position="786"/>
    </location>
</feature>
<dbReference type="GO" id="GO:0030435">
    <property type="term" value="P:sporulation resulting in formation of a cellular spore"/>
    <property type="evidence" value="ECO:0007669"/>
    <property type="project" value="InterPro"/>
</dbReference>
<organism evidence="4 5">
    <name type="scientific">Candidatus Fimicola merdigallinarum</name>
    <dbReference type="NCBI Taxonomy" id="2840819"/>
    <lineage>
        <taxon>Bacteria</taxon>
        <taxon>Bacillati</taxon>
        <taxon>Bacillota</taxon>
        <taxon>Clostridia</taxon>
        <taxon>Lachnospirales</taxon>
        <taxon>Lachnospiraceae</taxon>
        <taxon>Lachnospiraceae incertae sedis</taxon>
        <taxon>Candidatus Fimicola</taxon>
    </lineage>
</organism>
<protein>
    <submittedName>
        <fullName evidence="4">SpoIID/LytB domain-containing protein</fullName>
    </submittedName>
</protein>
<gene>
    <name evidence="4" type="ORF">IAC55_07700</name>
</gene>
<reference evidence="4" key="1">
    <citation type="submission" date="2020-10" db="EMBL/GenBank/DDBJ databases">
        <authorList>
            <person name="Gilroy R."/>
        </authorList>
    </citation>
    <scope>NUCLEOTIDE SEQUENCE</scope>
    <source>
        <strain evidence="4">F6-4510</strain>
    </source>
</reference>
<evidence type="ECO:0000256" key="2">
    <source>
        <dbReference type="SAM" id="SignalP"/>
    </source>
</evidence>
<keyword evidence="1" id="KW-0677">Repeat</keyword>
<dbReference type="AlphaFoldDB" id="A0A9D9H1E7"/>
<name>A0A9D9H1E7_9FIRM</name>
<evidence type="ECO:0000256" key="1">
    <source>
        <dbReference type="ARBA" id="ARBA00022737"/>
    </source>
</evidence>
<accession>A0A9D9H1E7</accession>
<feature type="signal peptide" evidence="2">
    <location>
        <begin position="1"/>
        <end position="19"/>
    </location>
</feature>
<dbReference type="InterPro" id="IPR001119">
    <property type="entry name" value="SLH_dom"/>
</dbReference>
<reference evidence="4" key="2">
    <citation type="journal article" date="2021" name="PeerJ">
        <title>Extensive microbial diversity within the chicken gut microbiome revealed by metagenomics and culture.</title>
        <authorList>
            <person name="Gilroy R."/>
            <person name="Ravi A."/>
            <person name="Getino M."/>
            <person name="Pursley I."/>
            <person name="Horton D.L."/>
            <person name="Alikhan N.F."/>
            <person name="Baker D."/>
            <person name="Gharbi K."/>
            <person name="Hall N."/>
            <person name="Watson M."/>
            <person name="Adriaenssens E.M."/>
            <person name="Foster-Nyarko E."/>
            <person name="Jarju S."/>
            <person name="Secka A."/>
            <person name="Antonio M."/>
            <person name="Oren A."/>
            <person name="Chaudhuri R.R."/>
            <person name="La Ragione R."/>
            <person name="Hildebrand F."/>
            <person name="Pallen M.J."/>
        </authorList>
    </citation>
    <scope>NUCLEOTIDE SEQUENCE</scope>
    <source>
        <strain evidence="4">F6-4510</strain>
    </source>
</reference>
<dbReference type="Proteomes" id="UP000823611">
    <property type="component" value="Unassembled WGS sequence"/>
</dbReference>
<dbReference type="EMBL" id="JADIMX010000145">
    <property type="protein sequence ID" value="MBO8435185.1"/>
    <property type="molecule type" value="Genomic_DNA"/>
</dbReference>